<name>A0ABQ5FSI4_9ASTR</name>
<comment type="caution">
    <text evidence="1">The sequence shown here is derived from an EMBL/GenBank/DDBJ whole genome shotgun (WGS) entry which is preliminary data.</text>
</comment>
<dbReference type="Proteomes" id="UP001151760">
    <property type="component" value="Unassembled WGS sequence"/>
</dbReference>
<accession>A0ABQ5FSI4</accession>
<organism evidence="1 2">
    <name type="scientific">Tanacetum coccineum</name>
    <dbReference type="NCBI Taxonomy" id="301880"/>
    <lineage>
        <taxon>Eukaryota</taxon>
        <taxon>Viridiplantae</taxon>
        <taxon>Streptophyta</taxon>
        <taxon>Embryophyta</taxon>
        <taxon>Tracheophyta</taxon>
        <taxon>Spermatophyta</taxon>
        <taxon>Magnoliopsida</taxon>
        <taxon>eudicotyledons</taxon>
        <taxon>Gunneridae</taxon>
        <taxon>Pentapetalae</taxon>
        <taxon>asterids</taxon>
        <taxon>campanulids</taxon>
        <taxon>Asterales</taxon>
        <taxon>Asteraceae</taxon>
        <taxon>Asteroideae</taxon>
        <taxon>Anthemideae</taxon>
        <taxon>Anthemidinae</taxon>
        <taxon>Tanacetum</taxon>
    </lineage>
</organism>
<evidence type="ECO:0000313" key="2">
    <source>
        <dbReference type="Proteomes" id="UP001151760"/>
    </source>
</evidence>
<reference evidence="1" key="2">
    <citation type="submission" date="2022-01" db="EMBL/GenBank/DDBJ databases">
        <authorList>
            <person name="Yamashiro T."/>
            <person name="Shiraishi A."/>
            <person name="Satake H."/>
            <person name="Nakayama K."/>
        </authorList>
    </citation>
    <scope>NUCLEOTIDE SEQUENCE</scope>
</reference>
<sequence length="425" mass="48695">MINFKKKLQALKISIKQWSKYAKTSSYKVKISIQSNLSDIDKILGQGGSNEEILINHSLLLNKLHDITSIDSLEVAQKAKVRWAIEGDENTKYFHDILNNKRYQLAIRGVLVDGDWIVDPSVVKGVFFKHFSTQFPLPEFFESLSTISSLVHCLWSNKKTLNKSFLWKRLRGLFGIVVRINPQVLMASLLSFFVDIGKFWSRISWLLLWNASLQILANRLSFVISDLISDVQLAFVSDRQILNGSFILSELLSKLMRIGTRSEEVEAAARTLGCVTFSTPFVHLGVKVPSLWSRFFKAIYGEIGTLNSFISLSRRSPWLEIIREEDIWIDGSALKYRYPRLYALEMFKQISVAEKKLIIIPWLVRSFRRAPREGEEDNQCRLQSRIGDLILAQTYQDRCGICFSYLLCVPYGSSIVEENYALVGA</sequence>
<dbReference type="EMBL" id="BQNB010017690">
    <property type="protein sequence ID" value="GJT66164.1"/>
    <property type="molecule type" value="Genomic_DNA"/>
</dbReference>
<proteinExistence type="predicted"/>
<evidence type="ECO:0008006" key="3">
    <source>
        <dbReference type="Google" id="ProtNLM"/>
    </source>
</evidence>
<protein>
    <recommendedName>
        <fullName evidence="3">Reverse transcriptase N-terminal domain-containing protein</fullName>
    </recommendedName>
</protein>
<keyword evidence="2" id="KW-1185">Reference proteome</keyword>
<evidence type="ECO:0000313" key="1">
    <source>
        <dbReference type="EMBL" id="GJT66164.1"/>
    </source>
</evidence>
<gene>
    <name evidence="1" type="ORF">Tco_1017644</name>
</gene>
<reference evidence="1" key="1">
    <citation type="journal article" date="2022" name="Int. J. Mol. Sci.">
        <title>Draft Genome of Tanacetum Coccineum: Genomic Comparison of Closely Related Tanacetum-Family Plants.</title>
        <authorList>
            <person name="Yamashiro T."/>
            <person name="Shiraishi A."/>
            <person name="Nakayama K."/>
            <person name="Satake H."/>
        </authorList>
    </citation>
    <scope>NUCLEOTIDE SEQUENCE</scope>
</reference>